<dbReference type="EMBL" id="SMAI01000001">
    <property type="protein sequence ID" value="TCT07917.1"/>
    <property type="molecule type" value="Genomic_DNA"/>
</dbReference>
<comment type="caution">
    <text evidence="3">The sequence shown here is derived from an EMBL/GenBank/DDBJ whole genome shotgun (WGS) entry which is preliminary data.</text>
</comment>
<dbReference type="Proteomes" id="UP000294664">
    <property type="component" value="Unassembled WGS sequence"/>
</dbReference>
<dbReference type="AlphaFoldDB" id="A0A4R3M8D9"/>
<evidence type="ECO:0000313" key="3">
    <source>
        <dbReference type="EMBL" id="TCT07917.1"/>
    </source>
</evidence>
<organism evidence="3 4">
    <name type="scientific">Aquabacter spiritensis</name>
    <dbReference type="NCBI Taxonomy" id="933073"/>
    <lineage>
        <taxon>Bacteria</taxon>
        <taxon>Pseudomonadati</taxon>
        <taxon>Pseudomonadota</taxon>
        <taxon>Alphaproteobacteria</taxon>
        <taxon>Hyphomicrobiales</taxon>
        <taxon>Xanthobacteraceae</taxon>
        <taxon>Aquabacter</taxon>
    </lineage>
</organism>
<keyword evidence="3" id="KW-0969">Cilium</keyword>
<dbReference type="Gene3D" id="3.30.750.140">
    <property type="match status" value="1"/>
</dbReference>
<keyword evidence="3" id="KW-0282">Flagellum</keyword>
<reference evidence="3 4" key="1">
    <citation type="submission" date="2019-03" db="EMBL/GenBank/DDBJ databases">
        <title>Genomic Encyclopedia of Type Strains, Phase IV (KMG-IV): sequencing the most valuable type-strain genomes for metagenomic binning, comparative biology and taxonomic classification.</title>
        <authorList>
            <person name="Goeker M."/>
        </authorList>
    </citation>
    <scope>NUCLEOTIDE SEQUENCE [LARGE SCALE GENOMIC DNA]</scope>
    <source>
        <strain evidence="3 4">DSM 9035</strain>
    </source>
</reference>
<dbReference type="InterPro" id="IPR021136">
    <property type="entry name" value="Flagellar_hook_control-like_C"/>
</dbReference>
<dbReference type="InterPro" id="IPR038610">
    <property type="entry name" value="FliK-like_C_sf"/>
</dbReference>
<feature type="compositionally biased region" description="Basic and acidic residues" evidence="1">
    <location>
        <begin position="99"/>
        <end position="136"/>
    </location>
</feature>
<keyword evidence="4" id="KW-1185">Reference proteome</keyword>
<proteinExistence type="predicted"/>
<feature type="domain" description="Flagellar hook-length control protein-like C-terminal" evidence="2">
    <location>
        <begin position="7"/>
        <end position="68"/>
    </location>
</feature>
<gene>
    <name evidence="3" type="ORF">EDC64_101436</name>
</gene>
<evidence type="ECO:0000259" key="2">
    <source>
        <dbReference type="Pfam" id="PF02120"/>
    </source>
</evidence>
<name>A0A4R3M8D9_9HYPH</name>
<evidence type="ECO:0000313" key="4">
    <source>
        <dbReference type="Proteomes" id="UP000294664"/>
    </source>
</evidence>
<evidence type="ECO:0000256" key="1">
    <source>
        <dbReference type="SAM" id="MobiDB-lite"/>
    </source>
</evidence>
<protein>
    <submittedName>
        <fullName evidence="3">Flagellar hook-length control protein FliK</fullName>
    </submittedName>
</protein>
<keyword evidence="3" id="KW-0966">Cell projection</keyword>
<sequence>MPRAGQPLRLLDIELNPTDLGTITLRLRVSGDGLEVKLHAHDPATARMLRLDQNRLADLLRAEGPAEVSVVDAADFGAGWMRFDAPPRLSIGSAQDPRPMSDQRQDRGSEEGASEGSRDDDTPSDRGARDRRNDRG</sequence>
<dbReference type="Pfam" id="PF02120">
    <property type="entry name" value="Flg_hook"/>
    <property type="match status" value="1"/>
</dbReference>
<accession>A0A4R3M8D9</accession>
<feature type="region of interest" description="Disordered" evidence="1">
    <location>
        <begin position="85"/>
        <end position="136"/>
    </location>
</feature>